<dbReference type="STRING" id="1048340.SAMN05444487_108144"/>
<organism evidence="1 2">
    <name type="scientific">Marininema mesophilum</name>
    <dbReference type="NCBI Taxonomy" id="1048340"/>
    <lineage>
        <taxon>Bacteria</taxon>
        <taxon>Bacillati</taxon>
        <taxon>Bacillota</taxon>
        <taxon>Bacilli</taxon>
        <taxon>Bacillales</taxon>
        <taxon>Thermoactinomycetaceae</taxon>
        <taxon>Marininema</taxon>
    </lineage>
</organism>
<proteinExistence type="predicted"/>
<name>A0A1H2Y2X2_9BACL</name>
<sequence length="251" mass="29034">MTQLLCIRSKECKNDLLLNDPVISPYLPQTLPLNLVNLQKMILRYETVYVKPDVGSSGFGIYRIERLQPNQYLLRSQTTKVMQGTSAELGQATMKIGRKKPYLLQQGIQSLTTRGLPFDLRVHMQRVNGEWVYGGAVGKLGKRYGVVTNRFRGGQPVPIETLLAHHLNRSPIQQKSLMEEIKRVAFRIARLMQKRFPYPREYGIDIGIDNKQLWIYEVNTSPGITVFRKLSDHRPVKRILLHRRQGNIKRR</sequence>
<evidence type="ECO:0000313" key="2">
    <source>
        <dbReference type="Proteomes" id="UP000198534"/>
    </source>
</evidence>
<keyword evidence="2" id="KW-1185">Reference proteome</keyword>
<dbReference type="InterPro" id="IPR026838">
    <property type="entry name" value="YheC/D"/>
</dbReference>
<protein>
    <submittedName>
        <fullName evidence="1">YheC/D like ATP-grasp</fullName>
    </submittedName>
</protein>
<dbReference type="AlphaFoldDB" id="A0A1H2Y2X2"/>
<dbReference type="SUPFAM" id="SSF56059">
    <property type="entry name" value="Glutathione synthetase ATP-binding domain-like"/>
    <property type="match status" value="1"/>
</dbReference>
<gene>
    <name evidence="1" type="ORF">SAMN05444487_108144</name>
</gene>
<dbReference type="Pfam" id="PF14398">
    <property type="entry name" value="ATPgrasp_YheCD"/>
    <property type="match status" value="1"/>
</dbReference>
<dbReference type="Gene3D" id="3.30.470.20">
    <property type="entry name" value="ATP-grasp fold, B domain"/>
    <property type="match status" value="1"/>
</dbReference>
<dbReference type="RefSeq" id="WP_177167985.1">
    <property type="nucleotide sequence ID" value="NZ_FNNQ01000008.1"/>
</dbReference>
<dbReference type="EMBL" id="FNNQ01000008">
    <property type="protein sequence ID" value="SDW99401.1"/>
    <property type="molecule type" value="Genomic_DNA"/>
</dbReference>
<reference evidence="1 2" key="1">
    <citation type="submission" date="2016-10" db="EMBL/GenBank/DDBJ databases">
        <authorList>
            <person name="de Groot N.N."/>
        </authorList>
    </citation>
    <scope>NUCLEOTIDE SEQUENCE [LARGE SCALE GENOMIC DNA]</scope>
    <source>
        <strain evidence="1 2">DSM 45610</strain>
    </source>
</reference>
<accession>A0A1H2Y2X2</accession>
<evidence type="ECO:0000313" key="1">
    <source>
        <dbReference type="EMBL" id="SDW99401.1"/>
    </source>
</evidence>
<dbReference type="Proteomes" id="UP000198534">
    <property type="component" value="Unassembled WGS sequence"/>
</dbReference>